<dbReference type="EMBL" id="JAJEQL010000019">
    <property type="protein sequence ID" value="MCC2199764.1"/>
    <property type="molecule type" value="Genomic_DNA"/>
</dbReference>
<comment type="caution">
    <text evidence="2">The sequence shown here is derived from an EMBL/GenBank/DDBJ whole genome shotgun (WGS) entry which is preliminary data.</text>
</comment>
<dbReference type="Pfam" id="PF18737">
    <property type="entry name" value="HEPN_MAE_28990"/>
    <property type="match status" value="1"/>
</dbReference>
<name>A0ABS8F957_9FIRM</name>
<sequence length="228" mass="26434">MQAIYDMFNERVEEINLYFEALKELDSESFQRTENAQHYYNDNFIKILKANTLLMIYNLVESTVMGGILEIYDRVRQEGLTYAGVCSEIKDIWFSYKFRQVYDQQAHYNSYKGKALEIVNSILTGEIIELDRKATDISGNLDAQQIRNVCSEHGIHFRAKEGSHGGTVLGTVKEKRNDLAHGTLSFAECGRDYSIDELWNIKEQTVLFLEGLLEGMKKYYDEKQYRAS</sequence>
<organism evidence="2 3">
    <name type="scientific">Faecalibacterium butyricigenerans</name>
    <dbReference type="NCBI Taxonomy" id="1851427"/>
    <lineage>
        <taxon>Bacteria</taxon>
        <taxon>Bacillati</taxon>
        <taxon>Bacillota</taxon>
        <taxon>Clostridia</taxon>
        <taxon>Eubacteriales</taxon>
        <taxon>Oscillospiraceae</taxon>
        <taxon>Faecalibacterium</taxon>
    </lineage>
</organism>
<dbReference type="Proteomes" id="UP001430637">
    <property type="component" value="Unassembled WGS sequence"/>
</dbReference>
<dbReference type="RefSeq" id="WP_227611276.1">
    <property type="nucleotide sequence ID" value="NZ_JAJEQL010000019.1"/>
</dbReference>
<accession>A0ABS8F957</accession>
<evidence type="ECO:0000259" key="1">
    <source>
        <dbReference type="Pfam" id="PF18737"/>
    </source>
</evidence>
<protein>
    <recommendedName>
        <fullName evidence="1">MAE-28990/MAE-18760-like HEPN domain-containing protein</fullName>
    </recommendedName>
</protein>
<feature type="domain" description="MAE-28990/MAE-18760-like HEPN" evidence="1">
    <location>
        <begin position="3"/>
        <end position="225"/>
    </location>
</feature>
<proteinExistence type="predicted"/>
<evidence type="ECO:0000313" key="3">
    <source>
        <dbReference type="Proteomes" id="UP001430637"/>
    </source>
</evidence>
<reference evidence="2" key="1">
    <citation type="submission" date="2021-10" db="EMBL/GenBank/DDBJ databases">
        <title>Anaerobic single-cell dispensing facilitates the cultivation of human gut bacteria.</title>
        <authorList>
            <person name="Afrizal A."/>
        </authorList>
    </citation>
    <scope>NUCLEOTIDE SEQUENCE</scope>
    <source>
        <strain evidence="2">CLA-AA-H233</strain>
    </source>
</reference>
<evidence type="ECO:0000313" key="2">
    <source>
        <dbReference type="EMBL" id="MCC2199764.1"/>
    </source>
</evidence>
<keyword evidence="3" id="KW-1185">Reference proteome</keyword>
<dbReference type="InterPro" id="IPR040788">
    <property type="entry name" value="HEPN_MAE_28990"/>
</dbReference>
<gene>
    <name evidence="2" type="ORF">LKD23_08370</name>
</gene>